<feature type="binding site" evidence="5">
    <location>
        <position position="156"/>
    </location>
    <ligand>
        <name>UTP</name>
        <dbReference type="ChEBI" id="CHEBI:46398"/>
    </ligand>
</feature>
<dbReference type="InterPro" id="IPR002618">
    <property type="entry name" value="UDPGP_fam"/>
</dbReference>
<keyword evidence="3 6" id="KW-0548">Nucleotidyltransferase</keyword>
<feature type="binding site" evidence="5">
    <location>
        <position position="215"/>
    </location>
    <ligand>
        <name>UTP</name>
        <dbReference type="ChEBI" id="CHEBI:46398"/>
    </ligand>
</feature>
<dbReference type="RefSeq" id="WP_140742876.1">
    <property type="nucleotide sequence ID" value="NZ_RCZM01000006.1"/>
</dbReference>
<feature type="binding site" evidence="5">
    <location>
        <position position="91"/>
    </location>
    <ligand>
        <name>UTP</name>
        <dbReference type="ChEBI" id="CHEBI:46398"/>
    </ligand>
</feature>
<dbReference type="GO" id="GO:0003983">
    <property type="term" value="F:UTP:glucose-1-phosphate uridylyltransferase activity"/>
    <property type="evidence" value="ECO:0007669"/>
    <property type="project" value="InterPro"/>
</dbReference>
<evidence type="ECO:0000256" key="5">
    <source>
        <dbReference type="PIRSR" id="PIRSR000806-2"/>
    </source>
</evidence>
<sequence>MSKEGLAQAVARMSERGVDALAIKVFEDAYRQLEEGVTGLIPEADIEPLRDVPTLESITVDEDEMVEALARTAVVKLNGGLGTSMGLSGPKSVLEVRDGLTFLDVVARQVLALRKRYGAQVPLVLMNSFRTRDQSLAALAGYDDLAIDGLPLDFLQNAEPKLRADDLTPVSWPDDPDLEWCPPGHGDVYVALVASGVLDALRAKGFRYAFLSNSDNLGATCDPAIPAWMARESISYVSEVCERTVNDRKGGHLAVRRSDGRFVLRESAMVAPDEQHYFEDTERHALFHANNLWVDLDALAEQMAVRGGVLGLPIIVNKKTVDPSRKDSTEVIQIESAMGTAIEVFDGSRAVHVPRRRFRPVKTTNELLLLRSDLYGFGDEFEVVAQSDRRDPRIDLDGHYTLIDDFDARFPAGAPSLFDCTSLRVRGDVTFGADVRCVGDVEVEADEPLTISDGSTLTASETALETAAPS</sequence>
<name>A0A502CMX4_9MICO</name>
<comment type="similarity">
    <text evidence="1">Belongs to the UDPGP type 1 family.</text>
</comment>
<feature type="binding site" evidence="4">
    <location>
        <position position="185"/>
    </location>
    <ligand>
        <name>substrate</name>
    </ligand>
</feature>
<proteinExistence type="inferred from homology"/>
<comment type="caution">
    <text evidence="6">The sequence shown here is derived from an EMBL/GenBank/DDBJ whole genome shotgun (WGS) entry which is preliminary data.</text>
</comment>
<dbReference type="PIRSF" id="PIRSF000806">
    <property type="entry name" value="UDPGP"/>
    <property type="match status" value="1"/>
</dbReference>
<dbReference type="PANTHER" id="PTHR43511">
    <property type="match status" value="1"/>
</dbReference>
<dbReference type="OrthoDB" id="9804758at2"/>
<dbReference type="GO" id="GO:0006011">
    <property type="term" value="P:UDP-alpha-D-glucose metabolic process"/>
    <property type="evidence" value="ECO:0007669"/>
    <property type="project" value="InterPro"/>
</dbReference>
<evidence type="ECO:0000256" key="4">
    <source>
        <dbReference type="PIRSR" id="PIRSR000806-1"/>
    </source>
</evidence>
<dbReference type="InterPro" id="IPR016267">
    <property type="entry name" value="UDPGP_trans"/>
</dbReference>
<keyword evidence="2 6" id="KW-0808">Transferase</keyword>
<dbReference type="Gene3D" id="2.160.10.10">
    <property type="entry name" value="Hexapeptide repeat proteins"/>
    <property type="match status" value="1"/>
</dbReference>
<dbReference type="SUPFAM" id="SSF53448">
    <property type="entry name" value="Nucleotide-diphospho-sugar transferases"/>
    <property type="match status" value="1"/>
</dbReference>
<evidence type="ECO:0000313" key="6">
    <source>
        <dbReference type="EMBL" id="TPG13900.1"/>
    </source>
</evidence>
<gene>
    <name evidence="6" type="ORF">EAH86_16850</name>
</gene>
<dbReference type="Pfam" id="PF01704">
    <property type="entry name" value="UDPGP"/>
    <property type="match status" value="1"/>
</dbReference>
<dbReference type="EMBL" id="RCZM01000006">
    <property type="protein sequence ID" value="TPG13900.1"/>
    <property type="molecule type" value="Genomic_DNA"/>
</dbReference>
<feature type="binding site" evidence="5">
    <location>
        <position position="184"/>
    </location>
    <ligand>
        <name>UTP</name>
        <dbReference type="ChEBI" id="CHEBI:46398"/>
    </ligand>
</feature>
<protein>
    <submittedName>
        <fullName evidence="6">UTP--glucose-1-phosphate uridylyltransferase</fullName>
    </submittedName>
</protein>
<dbReference type="Gene3D" id="3.90.550.10">
    <property type="entry name" value="Spore Coat Polysaccharide Biosynthesis Protein SpsA, Chain A"/>
    <property type="match status" value="1"/>
</dbReference>
<dbReference type="Proteomes" id="UP000317722">
    <property type="component" value="Unassembled WGS sequence"/>
</dbReference>
<evidence type="ECO:0000256" key="2">
    <source>
        <dbReference type="ARBA" id="ARBA00022679"/>
    </source>
</evidence>
<dbReference type="AlphaFoldDB" id="A0A502CMX4"/>
<dbReference type="InterPro" id="IPR029044">
    <property type="entry name" value="Nucleotide-diphossugar_trans"/>
</dbReference>
<reference evidence="6 7" key="1">
    <citation type="journal article" date="2019" name="Environ. Microbiol.">
        <title>Species interactions and distinct microbial communities in high Arctic permafrost affected cryosols are associated with the CH4 and CO2 gas fluxes.</title>
        <authorList>
            <person name="Altshuler I."/>
            <person name="Hamel J."/>
            <person name="Turney S."/>
            <person name="Magnuson E."/>
            <person name="Levesque R."/>
            <person name="Greer C."/>
            <person name="Whyte L.G."/>
        </authorList>
    </citation>
    <scope>NUCLEOTIDE SEQUENCE [LARGE SCALE GENOMIC DNA]</scope>
    <source>
        <strain evidence="6 7">S9.3A</strain>
    </source>
</reference>
<feature type="binding site" evidence="5">
    <location>
        <position position="362"/>
    </location>
    <ligand>
        <name>UTP</name>
        <dbReference type="ChEBI" id="CHEBI:46398"/>
    </ligand>
</feature>
<keyword evidence="7" id="KW-1185">Reference proteome</keyword>
<evidence type="ECO:0000256" key="1">
    <source>
        <dbReference type="ARBA" id="ARBA00010401"/>
    </source>
</evidence>
<organism evidence="6 7">
    <name type="scientific">Pedococcus bigeumensis</name>
    <dbReference type="NCBI Taxonomy" id="433644"/>
    <lineage>
        <taxon>Bacteria</taxon>
        <taxon>Bacillati</taxon>
        <taxon>Actinomycetota</taxon>
        <taxon>Actinomycetes</taxon>
        <taxon>Micrococcales</taxon>
        <taxon>Intrasporangiaceae</taxon>
        <taxon>Pedococcus</taxon>
    </lineage>
</organism>
<evidence type="ECO:0000313" key="7">
    <source>
        <dbReference type="Proteomes" id="UP000317722"/>
    </source>
</evidence>
<accession>A0A502CMX4</accession>
<evidence type="ECO:0000256" key="3">
    <source>
        <dbReference type="ARBA" id="ARBA00022695"/>
    </source>
</evidence>